<feature type="compositionally biased region" description="Low complexity" evidence="1">
    <location>
        <begin position="12"/>
        <end position="23"/>
    </location>
</feature>
<evidence type="ECO:0000313" key="3">
    <source>
        <dbReference type="Proteomes" id="UP000015001"/>
    </source>
</evidence>
<feature type="region of interest" description="Disordered" evidence="1">
    <location>
        <begin position="1"/>
        <end position="54"/>
    </location>
</feature>
<accession>S4MZC9</accession>
<dbReference type="EMBL" id="AOPY01001425">
    <property type="protein sequence ID" value="EPJ39287.1"/>
    <property type="molecule type" value="Genomic_DNA"/>
</dbReference>
<evidence type="ECO:0000313" key="2">
    <source>
        <dbReference type="EMBL" id="EPJ39287.1"/>
    </source>
</evidence>
<name>S4MZC9_9ACTN</name>
<protein>
    <submittedName>
        <fullName evidence="2">Uncharacterized protein</fullName>
    </submittedName>
</protein>
<dbReference type="AlphaFoldDB" id="S4MZC9"/>
<gene>
    <name evidence="2" type="ORF">STAFG_3629</name>
</gene>
<reference evidence="2 3" key="1">
    <citation type="submission" date="2013-02" db="EMBL/GenBank/DDBJ databases">
        <title>Draft Genome Sequence of Streptomyces afghaniensis, Which Produces Compounds of the Julimycin B-Complex.</title>
        <authorList>
            <person name="Gruening B.A."/>
            <person name="Praeg A."/>
            <person name="Erxleben A."/>
            <person name="Guenther S."/>
            <person name="Fiedler H.-P."/>
            <person name="Goodfellow M."/>
            <person name="Mueller M."/>
        </authorList>
    </citation>
    <scope>NUCLEOTIDE SEQUENCE [LARGE SCALE GENOMIC DNA]</scope>
    <source>
        <strain evidence="2 3">772</strain>
    </source>
</reference>
<dbReference type="Proteomes" id="UP000015001">
    <property type="component" value="Unassembled WGS sequence"/>
</dbReference>
<dbReference type="HOGENOM" id="CLU_3048249_0_0_11"/>
<evidence type="ECO:0000256" key="1">
    <source>
        <dbReference type="SAM" id="MobiDB-lite"/>
    </source>
</evidence>
<sequence length="54" mass="5731">MTTPRELVVFYPSPRATRPTRPRSSGDRATASGAVCAGSNPAGGTRRRSAEITR</sequence>
<keyword evidence="3" id="KW-1185">Reference proteome</keyword>
<proteinExistence type="predicted"/>
<organism evidence="2 3">
    <name type="scientific">Streptomyces afghaniensis 772</name>
    <dbReference type="NCBI Taxonomy" id="1283301"/>
    <lineage>
        <taxon>Bacteria</taxon>
        <taxon>Bacillati</taxon>
        <taxon>Actinomycetota</taxon>
        <taxon>Actinomycetes</taxon>
        <taxon>Kitasatosporales</taxon>
        <taxon>Streptomycetaceae</taxon>
        <taxon>Streptomyces</taxon>
    </lineage>
</organism>
<comment type="caution">
    <text evidence="2">The sequence shown here is derived from an EMBL/GenBank/DDBJ whole genome shotgun (WGS) entry which is preliminary data.</text>
</comment>